<name>A0A232EQI7_9HYME</name>
<keyword evidence="6 10" id="KW-1133">Transmembrane helix</keyword>
<keyword evidence="3" id="KW-0716">Sensory transduction</keyword>
<proteinExistence type="predicted"/>
<evidence type="ECO:0000256" key="7">
    <source>
        <dbReference type="ARBA" id="ARBA00023136"/>
    </source>
</evidence>
<evidence type="ECO:0000256" key="8">
    <source>
        <dbReference type="ARBA" id="ARBA00023170"/>
    </source>
</evidence>
<dbReference type="GO" id="GO:0004984">
    <property type="term" value="F:olfactory receptor activity"/>
    <property type="evidence" value="ECO:0007669"/>
    <property type="project" value="InterPro"/>
</dbReference>
<dbReference type="Proteomes" id="UP000215335">
    <property type="component" value="Unassembled WGS sequence"/>
</dbReference>
<evidence type="ECO:0000256" key="10">
    <source>
        <dbReference type="SAM" id="Phobius"/>
    </source>
</evidence>
<feature type="transmembrane region" description="Helical" evidence="10">
    <location>
        <begin position="546"/>
        <end position="564"/>
    </location>
</feature>
<keyword evidence="8" id="KW-0675">Receptor</keyword>
<dbReference type="InterPro" id="IPR004117">
    <property type="entry name" value="7tm6_olfct_rcpt"/>
</dbReference>
<comment type="subcellular location">
    <subcellularLocation>
        <location evidence="1">Cell membrane</location>
        <topology evidence="1">Multi-pass membrane protein</topology>
    </subcellularLocation>
</comment>
<keyword evidence="4 10" id="KW-0812">Transmembrane</keyword>
<dbReference type="GO" id="GO:0005549">
    <property type="term" value="F:odorant binding"/>
    <property type="evidence" value="ECO:0007669"/>
    <property type="project" value="InterPro"/>
</dbReference>
<dbReference type="GO" id="GO:0005886">
    <property type="term" value="C:plasma membrane"/>
    <property type="evidence" value="ECO:0007669"/>
    <property type="project" value="UniProtKB-SubCell"/>
</dbReference>
<keyword evidence="7 10" id="KW-0472">Membrane</keyword>
<evidence type="ECO:0008006" key="13">
    <source>
        <dbReference type="Google" id="ProtNLM"/>
    </source>
</evidence>
<evidence type="ECO:0000256" key="3">
    <source>
        <dbReference type="ARBA" id="ARBA00022606"/>
    </source>
</evidence>
<feature type="transmembrane region" description="Helical" evidence="10">
    <location>
        <begin position="128"/>
        <end position="150"/>
    </location>
</feature>
<comment type="caution">
    <text evidence="11">The sequence shown here is derived from an EMBL/GenBank/DDBJ whole genome shotgun (WGS) entry which is preliminary data.</text>
</comment>
<dbReference type="EMBL" id="NNAY01002754">
    <property type="protein sequence ID" value="OXU20625.1"/>
    <property type="molecule type" value="Genomic_DNA"/>
</dbReference>
<feature type="transmembrane region" description="Helical" evidence="10">
    <location>
        <begin position="276"/>
        <end position="299"/>
    </location>
</feature>
<gene>
    <name evidence="11" type="ORF">TSAR_001148</name>
</gene>
<keyword evidence="9" id="KW-0807">Transducer</keyword>
<evidence type="ECO:0000256" key="4">
    <source>
        <dbReference type="ARBA" id="ARBA00022692"/>
    </source>
</evidence>
<feature type="transmembrane region" description="Helical" evidence="10">
    <location>
        <begin position="329"/>
        <end position="349"/>
    </location>
</feature>
<feature type="transmembrane region" description="Helical" evidence="10">
    <location>
        <begin position="68"/>
        <end position="89"/>
    </location>
</feature>
<sequence>FEWAFGLNRICLNFIGVWPNEVDANAARVKDSSIKYLRIPAMLILILVGLIVPQMYAITKVYKRLQLVLDNLTLSYCTITSFIKLFFLWKSRGVYGPMLRSALLDWQSSQGSLWEYEIMRKQARRAQIFTLSGYIVMLFSFIVFIIFPIFGLSIRIINNITDTAGEDRFLPIQTYYPFDVNRSPYFEMIFVSHVIICSGAASCFSIPDYFFGALVFHASAQCEILAVKVQQLFPPQVEAGISNTFLENKFFRTKIKQLVQRHVHLISFVETIESSFNLIILAQTICLTLIICCLGFNIIMEKQINYFQKHNEQKYYSQSLGTESNDSPILPVVSLGGSTLTILMHMLVYCFASEILAMHSEGISEAAYDCDWYTLPVNCAREIIPIMVRASYPLKLSAGKFFYLSLNAFLSIVKTSFGYVSVLLALAPERSESAERRVKLNHLSQECRIEFYRTFLIKVVLIYTVRLAHECDKHDFEWAFSLNRICLKAVGVWPSELDELDTRGVSNNRNHLRIPIMLFTMWFGLITPQLYALAKVYRQLQLVLDNLTLTYCTFTSFIKLCFLWRSRRESCPTVYGPILRSALIDWSGSRSSDWKYETMYKQAYRAQIFTLGGYLVMTFSFACFMFFPFFGLSIRIINNITDPGGEYRFLPIQAHYPFRYDRSPYFEITYATQMLIGCCAASTFTIPDYFFGALVFHASAQCEILAAGIRELCLEELDTSSTEKPRELGIFRTRLRHIVRRHVHLIRFVNNIEKSFNMVILAQTLNLATENNSESLPILPIVTLGGSTITMMCHMLVYCFASEVLAMHSESIGTACYGSDWHLLTADCARNVIPIIARAQHPLQLSAGKFFYLSLNAFLSVVKTSFGYVSVLLAVGA</sequence>
<feature type="transmembrane region" description="Helical" evidence="10">
    <location>
        <begin position="36"/>
        <end position="56"/>
    </location>
</feature>
<dbReference type="OrthoDB" id="7634903at2759"/>
<dbReference type="PANTHER" id="PTHR21137:SF35">
    <property type="entry name" value="ODORANT RECEPTOR 19A-RELATED"/>
    <property type="match status" value="1"/>
</dbReference>
<feature type="transmembrane region" description="Helical" evidence="10">
    <location>
        <begin position="516"/>
        <end position="534"/>
    </location>
</feature>
<evidence type="ECO:0000256" key="2">
    <source>
        <dbReference type="ARBA" id="ARBA00022475"/>
    </source>
</evidence>
<keyword evidence="5" id="KW-0552">Olfaction</keyword>
<dbReference type="Pfam" id="PF02949">
    <property type="entry name" value="7tm_6"/>
    <property type="match status" value="3"/>
</dbReference>
<keyword evidence="12" id="KW-1185">Reference proteome</keyword>
<feature type="non-terminal residue" evidence="11">
    <location>
        <position position="1"/>
    </location>
</feature>
<dbReference type="AlphaFoldDB" id="A0A232EQI7"/>
<accession>A0A232EQI7</accession>
<evidence type="ECO:0000313" key="12">
    <source>
        <dbReference type="Proteomes" id="UP000215335"/>
    </source>
</evidence>
<keyword evidence="2" id="KW-1003">Cell membrane</keyword>
<organism evidence="11 12">
    <name type="scientific">Trichomalopsis sarcophagae</name>
    <dbReference type="NCBI Taxonomy" id="543379"/>
    <lineage>
        <taxon>Eukaryota</taxon>
        <taxon>Metazoa</taxon>
        <taxon>Ecdysozoa</taxon>
        <taxon>Arthropoda</taxon>
        <taxon>Hexapoda</taxon>
        <taxon>Insecta</taxon>
        <taxon>Pterygota</taxon>
        <taxon>Neoptera</taxon>
        <taxon>Endopterygota</taxon>
        <taxon>Hymenoptera</taxon>
        <taxon>Apocrita</taxon>
        <taxon>Proctotrupomorpha</taxon>
        <taxon>Chalcidoidea</taxon>
        <taxon>Pteromalidae</taxon>
        <taxon>Pteromalinae</taxon>
        <taxon>Trichomalopsis</taxon>
    </lineage>
</organism>
<evidence type="ECO:0000256" key="5">
    <source>
        <dbReference type="ARBA" id="ARBA00022725"/>
    </source>
</evidence>
<dbReference type="PANTHER" id="PTHR21137">
    <property type="entry name" value="ODORANT RECEPTOR"/>
    <property type="match status" value="1"/>
</dbReference>
<reference evidence="11 12" key="1">
    <citation type="journal article" date="2017" name="Curr. Biol.">
        <title>The Evolution of Venom by Co-option of Single-Copy Genes.</title>
        <authorList>
            <person name="Martinson E.O."/>
            <person name="Mrinalini"/>
            <person name="Kelkar Y.D."/>
            <person name="Chang C.H."/>
            <person name="Werren J.H."/>
        </authorList>
    </citation>
    <scope>NUCLEOTIDE SEQUENCE [LARGE SCALE GENOMIC DNA]</scope>
    <source>
        <strain evidence="11 12">Alberta</strain>
        <tissue evidence="11">Whole body</tissue>
    </source>
</reference>
<evidence type="ECO:0000256" key="6">
    <source>
        <dbReference type="ARBA" id="ARBA00022989"/>
    </source>
</evidence>
<feature type="transmembrane region" description="Helical" evidence="10">
    <location>
        <begin position="608"/>
        <end position="630"/>
    </location>
</feature>
<protein>
    <recommendedName>
        <fullName evidence="13">Odorant receptor</fullName>
    </recommendedName>
</protein>
<evidence type="ECO:0000313" key="11">
    <source>
        <dbReference type="EMBL" id="OXU20625.1"/>
    </source>
</evidence>
<evidence type="ECO:0000256" key="9">
    <source>
        <dbReference type="ARBA" id="ARBA00023224"/>
    </source>
</evidence>
<dbReference type="GO" id="GO:0007165">
    <property type="term" value="P:signal transduction"/>
    <property type="evidence" value="ECO:0007669"/>
    <property type="project" value="UniProtKB-KW"/>
</dbReference>
<evidence type="ECO:0000256" key="1">
    <source>
        <dbReference type="ARBA" id="ARBA00004651"/>
    </source>
</evidence>